<feature type="domain" description="Pre-mRNA-splicing factor Syf1-like N-terminal HAT-repeats" evidence="11">
    <location>
        <begin position="36"/>
        <end position="196"/>
    </location>
</feature>
<dbReference type="HOGENOM" id="CLU_007736_0_0_1"/>
<dbReference type="InterPro" id="IPR055433">
    <property type="entry name" value="HAT_Syf1-like_N"/>
</dbReference>
<name>A8XER0_CAEBR</name>
<evidence type="ECO:0000313" key="13">
    <source>
        <dbReference type="Proteomes" id="UP000008549"/>
    </source>
</evidence>
<dbReference type="EMBL" id="HE601540">
    <property type="protein sequence ID" value="CAP31028.2"/>
    <property type="molecule type" value="Genomic_DNA"/>
</dbReference>
<evidence type="ECO:0000256" key="4">
    <source>
        <dbReference type="ARBA" id="ARBA00022728"/>
    </source>
</evidence>
<dbReference type="InParanoid" id="A8XER0"/>
<evidence type="ECO:0000256" key="7">
    <source>
        <dbReference type="ARBA" id="ARBA00023242"/>
    </source>
</evidence>
<sequence>MTDKENSELASGFVEVTKKIAKAPNTEMQGIVSAPEDIPFEEDIIRNSTSVNCWQRYIDHKRQNKSPAKQVFLIYERALAIFERSYKLWYHYLKYRESTIVNKCPTENSWRSLCDTYERCLMRLHKMPRIWICYCEVMIKRGLITETRRVFDRALRSLPVTQHMRIWPMYIDFLTSHDLPETTIRVYRRYLKINPKAREDYVEYLIERDQIDEAAKELTTLVNQDQNVSEKGQTSHQLWTKLCTLISENPVKIFSLNVDAIIRQGIYRYTDQVGFLWCSLANYYSNNAEFEKARDVYEEAIAKVSTVRDFAQVYDAYAAFEEGEVSIMMGQIEQSGDQEGEVDLEWMFQRYQNLMERKNELMNSVLLRQNPHNVGEWLNRVDIYEGNYDKQIETFKEAVKSVNPKIQVGKVRDLWIGFAKLYESNNDLDAARRTFETAVVSQFGGVSELANVWCAYAEMEMKHNRPRAALAIMQRACSVPRPGEHENMQSVQARVHRSPILWAMYADYEECCGTVESCRKVYDKMIELRVASPQMIMNYAVFLEENEYFELAFQAYEKGIALFKWPSVFDIWNTYLVKFIKRYGGKKLERARDLFEQCLENCPPTHSKCMLFLFIGFKTFLSFQIYFFCMPNSKKNMDLLVTLCQFTTEQLLEWTVLTCIWYFLVMSETSTQIFLQMYNIYIKKVQEMYGIAQCRPIFERAISELPEDKSRSMSLRYAQLETTVGEIDRARAIYAHAAEISDPKVHVKFWDTWKNFEVAHGNEATVRDMLRVRRSVEASYNVNVTLTSVQMRVDAERKAQETTSGSANPMESLDQQAHVSSDGGTVTQLSMNKGNISFVRGASKTVQQDTTENPDEIDLDDDEEDEDEGKEGEDMDIQTKTVPAQIFGSLKLADESDA</sequence>
<keyword evidence="7" id="KW-0539">Nucleus</keyword>
<evidence type="ECO:0000259" key="11">
    <source>
        <dbReference type="Pfam" id="PF23233"/>
    </source>
</evidence>
<evidence type="ECO:0000313" key="12">
    <source>
        <dbReference type="EMBL" id="CAP31028.2"/>
    </source>
</evidence>
<dbReference type="WormBase" id="CBG11979">
    <property type="protein sequence ID" value="CBP17334"/>
    <property type="gene ID" value="WBGene00032996"/>
    <property type="gene designation" value="Cbr-syf-1"/>
</dbReference>
<keyword evidence="13" id="KW-1185">Reference proteome</keyword>
<feature type="domain" description="Pre-mRNA-splicing factor SYF1 central HAT repeats" evidence="9">
    <location>
        <begin position="199"/>
        <end position="402"/>
    </location>
</feature>
<keyword evidence="4" id="KW-0747">Spliceosome</keyword>
<dbReference type="GO" id="GO:0000398">
    <property type="term" value="P:mRNA splicing, via spliceosome"/>
    <property type="evidence" value="ECO:0000318"/>
    <property type="project" value="GO_Central"/>
</dbReference>
<organism evidence="12 13">
    <name type="scientific">Caenorhabditis briggsae</name>
    <dbReference type="NCBI Taxonomy" id="6238"/>
    <lineage>
        <taxon>Eukaryota</taxon>
        <taxon>Metazoa</taxon>
        <taxon>Ecdysozoa</taxon>
        <taxon>Nematoda</taxon>
        <taxon>Chromadorea</taxon>
        <taxon>Rhabditida</taxon>
        <taxon>Rhabditina</taxon>
        <taxon>Rhabditomorpha</taxon>
        <taxon>Rhabditoidea</taxon>
        <taxon>Rhabditidae</taxon>
        <taxon>Peloderinae</taxon>
        <taxon>Caenorhabditis</taxon>
    </lineage>
</organism>
<proteinExistence type="inferred from homology"/>
<feature type="region of interest" description="Disordered" evidence="8">
    <location>
        <begin position="840"/>
        <end position="898"/>
    </location>
</feature>
<comment type="subcellular location">
    <subcellularLocation>
        <location evidence="1">Nucleus</location>
    </subcellularLocation>
</comment>
<evidence type="ECO:0000256" key="1">
    <source>
        <dbReference type="ARBA" id="ARBA00004123"/>
    </source>
</evidence>
<feature type="compositionally biased region" description="Polar residues" evidence="8">
    <location>
        <begin position="801"/>
        <end position="828"/>
    </location>
</feature>
<dbReference type="Proteomes" id="UP000008549">
    <property type="component" value="Unassembled WGS sequence"/>
</dbReference>
<gene>
    <name evidence="14" type="primary">syf-1</name>
    <name evidence="12 14" type="ORF">CBG11979</name>
    <name evidence="12" type="ORF">CBG_11979</name>
</gene>
<dbReference type="Pfam" id="PF23233">
    <property type="entry name" value="HAT_Syf1_CNRKL1_N"/>
    <property type="match status" value="1"/>
</dbReference>
<evidence type="ECO:0000313" key="14">
    <source>
        <dbReference type="WormBase" id="CBG11979"/>
    </source>
</evidence>
<feature type="domain" description="Pre-mRNA-splicing factor Syf1/CRNKL1-like C-terminal HAT-repeats" evidence="10">
    <location>
        <begin position="675"/>
        <end position="809"/>
    </location>
</feature>
<dbReference type="Gene3D" id="1.25.40.10">
    <property type="entry name" value="Tetratricopeptide repeat domain"/>
    <property type="match status" value="4"/>
</dbReference>
<keyword evidence="6" id="KW-0508">mRNA splicing</keyword>
<dbReference type="InterPro" id="IPR003107">
    <property type="entry name" value="HAT"/>
</dbReference>
<dbReference type="OMA" id="IWYNYLR"/>
<dbReference type="PANTHER" id="PTHR11246:SF5">
    <property type="entry name" value="PRE-MRNA-SPLICING FACTOR SYF1"/>
    <property type="match status" value="1"/>
</dbReference>
<dbReference type="SUPFAM" id="SSF48452">
    <property type="entry name" value="TPR-like"/>
    <property type="match status" value="4"/>
</dbReference>
<feature type="compositionally biased region" description="Acidic residues" evidence="8">
    <location>
        <begin position="852"/>
        <end position="876"/>
    </location>
</feature>
<dbReference type="InterPro" id="IPR045075">
    <property type="entry name" value="Syf1-like"/>
</dbReference>
<dbReference type="GO" id="GO:0000974">
    <property type="term" value="C:Prp19 complex"/>
    <property type="evidence" value="ECO:0000318"/>
    <property type="project" value="GO_Central"/>
</dbReference>
<dbReference type="FunFam" id="1.25.40.10:FF:002346">
    <property type="entry name" value="Pre-mRNA-splicing factor SYF1"/>
    <property type="match status" value="1"/>
</dbReference>
<evidence type="ECO:0000256" key="6">
    <source>
        <dbReference type="ARBA" id="ARBA00023187"/>
    </source>
</evidence>
<dbReference type="FunFam" id="1.25.40.10:FF:000680">
    <property type="entry name" value="Pre-mRNA-splicing factor SYF1"/>
    <property type="match status" value="1"/>
</dbReference>
<feature type="region of interest" description="Disordered" evidence="8">
    <location>
        <begin position="795"/>
        <end position="828"/>
    </location>
</feature>
<evidence type="ECO:0000259" key="9">
    <source>
        <dbReference type="Pfam" id="PF23220"/>
    </source>
</evidence>
<keyword evidence="3" id="KW-0507">mRNA processing</keyword>
<accession>A8XER0</accession>
<reference evidence="12 13" key="2">
    <citation type="journal article" date="2011" name="PLoS Genet.">
        <title>Caenorhabditis briggsae recombinant inbred line genotypes reveal inter-strain incompatibility and the evolution of recombination.</title>
        <authorList>
            <person name="Ross J.A."/>
            <person name="Koboldt D.C."/>
            <person name="Staisch J.E."/>
            <person name="Chamberlin H.M."/>
            <person name="Gupta B.P."/>
            <person name="Miller R.D."/>
            <person name="Baird S.E."/>
            <person name="Haag E.S."/>
        </authorList>
    </citation>
    <scope>NUCLEOTIDE SEQUENCE [LARGE SCALE GENOMIC DNA]</scope>
    <source>
        <strain evidence="12 13">AF16</strain>
    </source>
</reference>
<dbReference type="PANTHER" id="PTHR11246">
    <property type="entry name" value="PRE-MRNA SPLICING FACTOR"/>
    <property type="match status" value="1"/>
</dbReference>
<dbReference type="GO" id="GO:0071007">
    <property type="term" value="C:U2-type catalytic step 2 spliceosome"/>
    <property type="evidence" value="ECO:0000318"/>
    <property type="project" value="GO_Central"/>
</dbReference>
<evidence type="ECO:0000256" key="5">
    <source>
        <dbReference type="ARBA" id="ARBA00022737"/>
    </source>
</evidence>
<evidence type="ECO:0000259" key="10">
    <source>
        <dbReference type="Pfam" id="PF23231"/>
    </source>
</evidence>
<dbReference type="InterPro" id="IPR055430">
    <property type="entry name" value="HAT_Syf1_CNRKL1_C"/>
</dbReference>
<dbReference type="AlphaFoldDB" id="A8XER0"/>
<dbReference type="Pfam" id="PF23220">
    <property type="entry name" value="HAT_Syf1_M"/>
    <property type="match status" value="1"/>
</dbReference>
<dbReference type="Pfam" id="PF23231">
    <property type="entry name" value="HAT_Syf1_CNRKL1_C"/>
    <property type="match status" value="2"/>
</dbReference>
<dbReference type="GO" id="GO:0071014">
    <property type="term" value="C:post-mRNA release spliceosomal complex"/>
    <property type="evidence" value="ECO:0000318"/>
    <property type="project" value="GO_Central"/>
</dbReference>
<protein>
    <submittedName>
        <fullName evidence="12">Protein CBG11979</fullName>
    </submittedName>
</protein>
<dbReference type="eggNOG" id="KOG2047">
    <property type="taxonomic scope" value="Eukaryota"/>
</dbReference>
<evidence type="ECO:0000256" key="3">
    <source>
        <dbReference type="ARBA" id="ARBA00022664"/>
    </source>
</evidence>
<dbReference type="SMART" id="SM00386">
    <property type="entry name" value="HAT"/>
    <property type="match status" value="11"/>
</dbReference>
<keyword evidence="5" id="KW-0677">Repeat</keyword>
<evidence type="ECO:0000256" key="8">
    <source>
        <dbReference type="SAM" id="MobiDB-lite"/>
    </source>
</evidence>
<dbReference type="FunCoup" id="A8XER0">
    <property type="interactions" value="2851"/>
</dbReference>
<dbReference type="GO" id="GO:0000349">
    <property type="term" value="P:generation of catalytic spliceosome for first transesterification step"/>
    <property type="evidence" value="ECO:0000318"/>
    <property type="project" value="GO_Central"/>
</dbReference>
<feature type="domain" description="Pre-mRNA-splicing factor Syf1/CRNKL1-like C-terminal HAT-repeats" evidence="10">
    <location>
        <begin position="404"/>
        <end position="614"/>
    </location>
</feature>
<dbReference type="STRING" id="6238.A8XER0"/>
<reference evidence="12 13" key="1">
    <citation type="journal article" date="2003" name="PLoS Biol.">
        <title>The genome sequence of Caenorhabditis briggsae: a platform for comparative genomics.</title>
        <authorList>
            <person name="Stein L.D."/>
            <person name="Bao Z."/>
            <person name="Blasiar D."/>
            <person name="Blumenthal T."/>
            <person name="Brent M.R."/>
            <person name="Chen N."/>
            <person name="Chinwalla A."/>
            <person name="Clarke L."/>
            <person name="Clee C."/>
            <person name="Coghlan A."/>
            <person name="Coulson A."/>
            <person name="D'Eustachio P."/>
            <person name="Fitch D.H."/>
            <person name="Fulton L.A."/>
            <person name="Fulton R.E."/>
            <person name="Griffiths-Jones S."/>
            <person name="Harris T.W."/>
            <person name="Hillier L.W."/>
            <person name="Kamath R."/>
            <person name="Kuwabara P.E."/>
            <person name="Mardis E.R."/>
            <person name="Marra M.A."/>
            <person name="Miner T.L."/>
            <person name="Minx P."/>
            <person name="Mullikin J.C."/>
            <person name="Plumb R.W."/>
            <person name="Rogers J."/>
            <person name="Schein J.E."/>
            <person name="Sohrmann M."/>
            <person name="Spieth J."/>
            <person name="Stajich J.E."/>
            <person name="Wei C."/>
            <person name="Willey D."/>
            <person name="Wilson R.K."/>
            <person name="Durbin R."/>
            <person name="Waterston R.H."/>
        </authorList>
    </citation>
    <scope>NUCLEOTIDE SEQUENCE [LARGE SCALE GENOMIC DNA]</scope>
    <source>
        <strain evidence="12 13">AF16</strain>
    </source>
</reference>
<evidence type="ECO:0000256" key="2">
    <source>
        <dbReference type="ARBA" id="ARBA00008644"/>
    </source>
</evidence>
<dbReference type="InterPro" id="IPR056350">
    <property type="entry name" value="HAT_Syf1_central"/>
</dbReference>
<comment type="similarity">
    <text evidence="2">Belongs to the crooked-neck family.</text>
</comment>
<dbReference type="InterPro" id="IPR011990">
    <property type="entry name" value="TPR-like_helical_dom_sf"/>
</dbReference>